<feature type="domain" description="FAD-binding" evidence="6">
    <location>
        <begin position="314"/>
        <end position="357"/>
    </location>
</feature>
<comment type="caution">
    <text evidence="7">The sequence shown here is derived from an EMBL/GenBank/DDBJ whole genome shotgun (WGS) entry which is preliminary data.</text>
</comment>
<evidence type="ECO:0000259" key="6">
    <source>
        <dbReference type="Pfam" id="PF01494"/>
    </source>
</evidence>
<dbReference type="Proteomes" id="UP000284375">
    <property type="component" value="Unassembled WGS sequence"/>
</dbReference>
<name>A0A423WBH8_CYTCH</name>
<sequence>MTFPKIAIVGAGPVGTTLARLLLLQAPSASVTVFEGEPSPDYRTQGGTLDLHTETGLAALKEAGLWDEFLKHARYDGEALLMTDKNLKPYVQVKPSRPTEQRSALLGGQRPEVDRAALRQMLTESLPPGMIKWGHRLVEVRRGASPQDNELVFTLAAGGTASLSGFDLVVGADGAWSRVRSALTDLRPEHAGVSIQTFEIPDAAATAPDVYRAVNRGSLFSHADGVRASLQQMGDGSLLVAVGFRTDGDDDDDDEARPRGGALDLERYKAAALARLDGWHPLIREAVSRARGGTAARGLYMLPVGFRFAHARGVTVVGDAAHLMTPFAGEGVNAGMEDARRLAGAIVAAAAAGEDDPVALDGSVAAFEADMFARAAGFTALTEAMLRYWFFSEDCPRSVFPSAMATQARFHAPKPLGPLLGGLTYGYFTLRNLVR</sequence>
<dbReference type="SUPFAM" id="SSF51905">
    <property type="entry name" value="FAD/NAD(P)-binding domain"/>
    <property type="match status" value="1"/>
</dbReference>
<reference evidence="7 8" key="1">
    <citation type="submission" date="2015-09" db="EMBL/GenBank/DDBJ databases">
        <title>Host preference determinants of Valsa canker pathogens revealed by comparative genomics.</title>
        <authorList>
            <person name="Yin Z."/>
            <person name="Huang L."/>
        </authorList>
    </citation>
    <scope>NUCLEOTIDE SEQUENCE [LARGE SCALE GENOMIC DNA]</scope>
    <source>
        <strain evidence="7 8">YSFL</strain>
    </source>
</reference>
<accession>A0A423WBH8</accession>
<dbReference type="GO" id="GO:0004497">
    <property type="term" value="F:monooxygenase activity"/>
    <property type="evidence" value="ECO:0007669"/>
    <property type="project" value="UniProtKB-KW"/>
</dbReference>
<keyword evidence="2" id="KW-0274">FAD</keyword>
<evidence type="ECO:0000313" key="7">
    <source>
        <dbReference type="EMBL" id="ROW00701.1"/>
    </source>
</evidence>
<dbReference type="AlphaFoldDB" id="A0A423WBH8"/>
<dbReference type="GO" id="GO:0071949">
    <property type="term" value="F:FAD binding"/>
    <property type="evidence" value="ECO:0007669"/>
    <property type="project" value="InterPro"/>
</dbReference>
<evidence type="ECO:0000256" key="2">
    <source>
        <dbReference type="ARBA" id="ARBA00022827"/>
    </source>
</evidence>
<dbReference type="Gene3D" id="3.50.50.60">
    <property type="entry name" value="FAD/NAD(P)-binding domain"/>
    <property type="match status" value="1"/>
</dbReference>
<dbReference type="InterPro" id="IPR036188">
    <property type="entry name" value="FAD/NAD-bd_sf"/>
</dbReference>
<dbReference type="OrthoDB" id="655030at2759"/>
<keyword evidence="8" id="KW-1185">Reference proteome</keyword>
<feature type="signal peptide" evidence="5">
    <location>
        <begin position="1"/>
        <end position="19"/>
    </location>
</feature>
<keyword evidence="3" id="KW-0560">Oxidoreductase</keyword>
<evidence type="ECO:0000256" key="1">
    <source>
        <dbReference type="ARBA" id="ARBA00022630"/>
    </source>
</evidence>
<feature type="chain" id="PRO_5019272466" description="FAD-binding domain-containing protein" evidence="5">
    <location>
        <begin position="20"/>
        <end position="435"/>
    </location>
</feature>
<gene>
    <name evidence="7" type="ORF">VSDG_03289</name>
</gene>
<dbReference type="PRINTS" id="PR00420">
    <property type="entry name" value="RNGMNOXGNASE"/>
</dbReference>
<feature type="domain" description="FAD-binding" evidence="6">
    <location>
        <begin position="6"/>
        <end position="253"/>
    </location>
</feature>
<dbReference type="PANTHER" id="PTHR46972:SF1">
    <property type="entry name" value="FAD DEPENDENT OXIDOREDUCTASE DOMAIN-CONTAINING PROTEIN"/>
    <property type="match status" value="1"/>
</dbReference>
<dbReference type="STRING" id="252740.A0A423WBH8"/>
<protein>
    <recommendedName>
        <fullName evidence="6">FAD-binding domain-containing protein</fullName>
    </recommendedName>
</protein>
<dbReference type="PANTHER" id="PTHR46972">
    <property type="entry name" value="MONOOXYGENASE ASQM-RELATED"/>
    <property type="match status" value="1"/>
</dbReference>
<dbReference type="EMBL" id="LJZO01000008">
    <property type="protein sequence ID" value="ROW00701.1"/>
    <property type="molecule type" value="Genomic_DNA"/>
</dbReference>
<keyword evidence="1" id="KW-0285">Flavoprotein</keyword>
<evidence type="ECO:0000313" key="8">
    <source>
        <dbReference type="Proteomes" id="UP000284375"/>
    </source>
</evidence>
<keyword evidence="4" id="KW-0503">Monooxygenase</keyword>
<evidence type="ECO:0000256" key="3">
    <source>
        <dbReference type="ARBA" id="ARBA00023002"/>
    </source>
</evidence>
<proteinExistence type="predicted"/>
<keyword evidence="5" id="KW-0732">Signal</keyword>
<dbReference type="InterPro" id="IPR002938">
    <property type="entry name" value="FAD-bd"/>
</dbReference>
<evidence type="ECO:0000256" key="4">
    <source>
        <dbReference type="ARBA" id="ARBA00023033"/>
    </source>
</evidence>
<organism evidence="7 8">
    <name type="scientific">Cytospora chrysosperma</name>
    <name type="common">Cytospora canker fungus</name>
    <name type="synonym">Sphaeria chrysosperma</name>
    <dbReference type="NCBI Taxonomy" id="252740"/>
    <lineage>
        <taxon>Eukaryota</taxon>
        <taxon>Fungi</taxon>
        <taxon>Dikarya</taxon>
        <taxon>Ascomycota</taxon>
        <taxon>Pezizomycotina</taxon>
        <taxon>Sordariomycetes</taxon>
        <taxon>Sordariomycetidae</taxon>
        <taxon>Diaporthales</taxon>
        <taxon>Cytosporaceae</taxon>
        <taxon>Cytospora</taxon>
    </lineage>
</organism>
<evidence type="ECO:0000256" key="5">
    <source>
        <dbReference type="SAM" id="SignalP"/>
    </source>
</evidence>
<dbReference type="Pfam" id="PF01494">
    <property type="entry name" value="FAD_binding_3"/>
    <property type="match status" value="2"/>
</dbReference>